<dbReference type="PANTHER" id="PTHR30348">
    <property type="entry name" value="UNCHARACTERIZED PROTEIN YECE"/>
    <property type="match status" value="1"/>
</dbReference>
<proteinExistence type="predicted"/>
<dbReference type="InterPro" id="IPR036520">
    <property type="entry name" value="UPF0759_sf"/>
</dbReference>
<evidence type="ECO:0000313" key="2">
    <source>
        <dbReference type="Proteomes" id="UP000248863"/>
    </source>
</evidence>
<dbReference type="AlphaFoldDB" id="A0A327KI34"/>
<protein>
    <recommendedName>
        <fullName evidence="3">DUF72 domain-containing protein</fullName>
    </recommendedName>
</protein>
<dbReference type="EMBL" id="NPEU01000142">
    <property type="protein sequence ID" value="RAI38117.1"/>
    <property type="molecule type" value="Genomic_DNA"/>
</dbReference>
<dbReference type="Pfam" id="PF01904">
    <property type="entry name" value="DUF72"/>
    <property type="match status" value="1"/>
</dbReference>
<sequence>MPDTSTVHIGTSGWSYDGWRGVFFPGDLPKRKWLAWYGGRFTTTEINGSFYRTPPLGAVSAWRDQTPDNFVFAWKASRFITHWKRLSPRTAESLKLMETRLATLGPKAGPVLFQLPARFGVDHERLRTFLDLLAPGRPYVLEVRDPSWFDDEVYALLRQHDVALCLSDHRDARTPWQLTARHVYVRGHGPQGDYRDRYPEATLRDWADHIRTWQQQMRTVYVYFDNDQKSAAPHDAARLKEILAEG</sequence>
<dbReference type="InterPro" id="IPR002763">
    <property type="entry name" value="DUF72"/>
</dbReference>
<keyword evidence="2" id="KW-1185">Reference proteome</keyword>
<accession>A0A327KI34</accession>
<dbReference type="Gene3D" id="3.20.20.410">
    <property type="entry name" value="Protein of unknown function UPF0759"/>
    <property type="match status" value="1"/>
</dbReference>
<dbReference type="Proteomes" id="UP000248863">
    <property type="component" value="Unassembled WGS sequence"/>
</dbReference>
<dbReference type="RefSeq" id="WP_111357746.1">
    <property type="nucleotide sequence ID" value="NZ_NHSK01000141.1"/>
</dbReference>
<evidence type="ECO:0000313" key="1">
    <source>
        <dbReference type="EMBL" id="RAI38117.1"/>
    </source>
</evidence>
<dbReference type="OrthoDB" id="9780310at2"/>
<reference evidence="1 2" key="1">
    <citation type="submission" date="2017-07" db="EMBL/GenBank/DDBJ databases">
        <title>Draft Genome Sequences of Select Purple Nonsulfur Bacteria.</title>
        <authorList>
            <person name="Lasarre B."/>
            <person name="Mckinlay J.B."/>
        </authorList>
    </citation>
    <scope>NUCLEOTIDE SEQUENCE [LARGE SCALE GENOMIC DNA]</scope>
    <source>
        <strain evidence="1 2">DSM 11907</strain>
    </source>
</reference>
<dbReference type="SUPFAM" id="SSF117396">
    <property type="entry name" value="TM1631-like"/>
    <property type="match status" value="1"/>
</dbReference>
<dbReference type="PANTHER" id="PTHR30348:SF4">
    <property type="entry name" value="DUF72 DOMAIN-CONTAINING PROTEIN"/>
    <property type="match status" value="1"/>
</dbReference>
<name>A0A327KI34_9BRAD</name>
<comment type="caution">
    <text evidence="1">The sequence shown here is derived from an EMBL/GenBank/DDBJ whole genome shotgun (WGS) entry which is preliminary data.</text>
</comment>
<gene>
    <name evidence="1" type="ORF">CH338_13810</name>
</gene>
<evidence type="ECO:0008006" key="3">
    <source>
        <dbReference type="Google" id="ProtNLM"/>
    </source>
</evidence>
<organism evidence="1 2">
    <name type="scientific">Rhodoplanes elegans</name>
    <dbReference type="NCBI Taxonomy" id="29408"/>
    <lineage>
        <taxon>Bacteria</taxon>
        <taxon>Pseudomonadati</taxon>
        <taxon>Pseudomonadota</taxon>
        <taxon>Alphaproteobacteria</taxon>
        <taxon>Hyphomicrobiales</taxon>
        <taxon>Nitrobacteraceae</taxon>
        <taxon>Rhodoplanes</taxon>
    </lineage>
</organism>